<gene>
    <name evidence="1" type="ORF">CGI_10004274</name>
</gene>
<dbReference type="HOGENOM" id="CLU_1580033_0_0_1"/>
<dbReference type="EMBL" id="JH816454">
    <property type="protein sequence ID" value="EKC21227.1"/>
    <property type="molecule type" value="Genomic_DNA"/>
</dbReference>
<protein>
    <submittedName>
        <fullName evidence="1">Uncharacterized protein</fullName>
    </submittedName>
</protein>
<proteinExistence type="predicted"/>
<reference evidence="1" key="1">
    <citation type="journal article" date="2012" name="Nature">
        <title>The oyster genome reveals stress adaptation and complexity of shell formation.</title>
        <authorList>
            <person name="Zhang G."/>
            <person name="Fang X."/>
            <person name="Guo X."/>
            <person name="Li L."/>
            <person name="Luo R."/>
            <person name="Xu F."/>
            <person name="Yang P."/>
            <person name="Zhang L."/>
            <person name="Wang X."/>
            <person name="Qi H."/>
            <person name="Xiong Z."/>
            <person name="Que H."/>
            <person name="Xie Y."/>
            <person name="Holland P.W."/>
            <person name="Paps J."/>
            <person name="Zhu Y."/>
            <person name="Wu F."/>
            <person name="Chen Y."/>
            <person name="Wang J."/>
            <person name="Peng C."/>
            <person name="Meng J."/>
            <person name="Yang L."/>
            <person name="Liu J."/>
            <person name="Wen B."/>
            <person name="Zhang N."/>
            <person name="Huang Z."/>
            <person name="Zhu Q."/>
            <person name="Feng Y."/>
            <person name="Mount A."/>
            <person name="Hedgecock D."/>
            <person name="Xu Z."/>
            <person name="Liu Y."/>
            <person name="Domazet-Loso T."/>
            <person name="Du Y."/>
            <person name="Sun X."/>
            <person name="Zhang S."/>
            <person name="Liu B."/>
            <person name="Cheng P."/>
            <person name="Jiang X."/>
            <person name="Li J."/>
            <person name="Fan D."/>
            <person name="Wang W."/>
            <person name="Fu W."/>
            <person name="Wang T."/>
            <person name="Wang B."/>
            <person name="Zhang J."/>
            <person name="Peng Z."/>
            <person name="Li Y."/>
            <person name="Li N."/>
            <person name="Wang J."/>
            <person name="Chen M."/>
            <person name="He Y."/>
            <person name="Tan F."/>
            <person name="Song X."/>
            <person name="Zheng Q."/>
            <person name="Huang R."/>
            <person name="Yang H."/>
            <person name="Du X."/>
            <person name="Chen L."/>
            <person name="Yang M."/>
            <person name="Gaffney P.M."/>
            <person name="Wang S."/>
            <person name="Luo L."/>
            <person name="She Z."/>
            <person name="Ming Y."/>
            <person name="Huang W."/>
            <person name="Zhang S."/>
            <person name="Huang B."/>
            <person name="Zhang Y."/>
            <person name="Qu T."/>
            <person name="Ni P."/>
            <person name="Miao G."/>
            <person name="Wang J."/>
            <person name="Wang Q."/>
            <person name="Steinberg C.E."/>
            <person name="Wang H."/>
            <person name="Li N."/>
            <person name="Qian L."/>
            <person name="Zhang G."/>
            <person name="Li Y."/>
            <person name="Yang H."/>
            <person name="Liu X."/>
            <person name="Wang J."/>
            <person name="Yin Y."/>
            <person name="Wang J."/>
        </authorList>
    </citation>
    <scope>NUCLEOTIDE SEQUENCE [LARGE SCALE GENOMIC DNA]</scope>
    <source>
        <strain evidence="1">05x7-T-G4-1.051#20</strain>
    </source>
</reference>
<evidence type="ECO:0000313" key="1">
    <source>
        <dbReference type="EMBL" id="EKC21227.1"/>
    </source>
</evidence>
<sequence length="169" mass="19482">MTMQAMSYWLETSYVGNSGGYFLFRMCGGYCVDLLEFMCVVWINKLTFWPVLYIYMTFILMCTCIFVFTVPVDFATDSEAVLTMTFFKATSVVHAVYVFSRLRHHADRLVLKEALSLTPEGEYFLPYPEPLGFPVLLIDWFPGAYFVCDRKDARVSSSILERKEALNSV</sequence>
<name>K1PBP1_MAGGI</name>
<dbReference type="InParanoid" id="K1PBP1"/>
<accession>K1PBP1</accession>
<dbReference type="AlphaFoldDB" id="K1PBP1"/>
<organism evidence="1">
    <name type="scientific">Magallana gigas</name>
    <name type="common">Pacific oyster</name>
    <name type="synonym">Crassostrea gigas</name>
    <dbReference type="NCBI Taxonomy" id="29159"/>
    <lineage>
        <taxon>Eukaryota</taxon>
        <taxon>Metazoa</taxon>
        <taxon>Spiralia</taxon>
        <taxon>Lophotrochozoa</taxon>
        <taxon>Mollusca</taxon>
        <taxon>Bivalvia</taxon>
        <taxon>Autobranchia</taxon>
        <taxon>Pteriomorphia</taxon>
        <taxon>Ostreida</taxon>
        <taxon>Ostreoidea</taxon>
        <taxon>Ostreidae</taxon>
        <taxon>Magallana</taxon>
    </lineage>
</organism>